<dbReference type="Proteomes" id="UP001367508">
    <property type="component" value="Unassembled WGS sequence"/>
</dbReference>
<gene>
    <name evidence="1" type="ORF">VNO77_04252</name>
</gene>
<sequence>MRKGEDPRKVLESQSIEGLSKKTPLFWVVLSKEDTFRENTDIRLALDCVETVWQLNSLKQMQTIMDPLLMIDIYREK</sequence>
<dbReference type="AlphaFoldDB" id="A0AAN9R8W3"/>
<reference evidence="1 2" key="1">
    <citation type="submission" date="2024-01" db="EMBL/GenBank/DDBJ databases">
        <title>The genomes of 5 underutilized Papilionoideae crops provide insights into root nodulation and disease resistanc.</title>
        <authorList>
            <person name="Jiang F."/>
        </authorList>
    </citation>
    <scope>NUCLEOTIDE SEQUENCE [LARGE SCALE GENOMIC DNA]</scope>
    <source>
        <strain evidence="1">LVBAO_FW01</strain>
        <tissue evidence="1">Leaves</tissue>
    </source>
</reference>
<evidence type="ECO:0000313" key="2">
    <source>
        <dbReference type="Proteomes" id="UP001367508"/>
    </source>
</evidence>
<evidence type="ECO:0000313" key="1">
    <source>
        <dbReference type="EMBL" id="KAK7362149.1"/>
    </source>
</evidence>
<name>A0AAN9R8W3_CANGL</name>
<organism evidence="1 2">
    <name type="scientific">Canavalia gladiata</name>
    <name type="common">Sword bean</name>
    <name type="synonym">Dolichos gladiatus</name>
    <dbReference type="NCBI Taxonomy" id="3824"/>
    <lineage>
        <taxon>Eukaryota</taxon>
        <taxon>Viridiplantae</taxon>
        <taxon>Streptophyta</taxon>
        <taxon>Embryophyta</taxon>
        <taxon>Tracheophyta</taxon>
        <taxon>Spermatophyta</taxon>
        <taxon>Magnoliopsida</taxon>
        <taxon>eudicotyledons</taxon>
        <taxon>Gunneridae</taxon>
        <taxon>Pentapetalae</taxon>
        <taxon>rosids</taxon>
        <taxon>fabids</taxon>
        <taxon>Fabales</taxon>
        <taxon>Fabaceae</taxon>
        <taxon>Papilionoideae</taxon>
        <taxon>50 kb inversion clade</taxon>
        <taxon>NPAAA clade</taxon>
        <taxon>indigoferoid/millettioid clade</taxon>
        <taxon>Phaseoleae</taxon>
        <taxon>Canavalia</taxon>
    </lineage>
</organism>
<accession>A0AAN9R8W3</accession>
<proteinExistence type="predicted"/>
<keyword evidence="2" id="KW-1185">Reference proteome</keyword>
<comment type="caution">
    <text evidence="1">The sequence shown here is derived from an EMBL/GenBank/DDBJ whole genome shotgun (WGS) entry which is preliminary data.</text>
</comment>
<dbReference type="EMBL" id="JAYMYQ010000001">
    <property type="protein sequence ID" value="KAK7362149.1"/>
    <property type="molecule type" value="Genomic_DNA"/>
</dbReference>
<protein>
    <submittedName>
        <fullName evidence="1">Uncharacterized protein</fullName>
    </submittedName>
</protein>